<keyword evidence="7 10" id="KW-0808">Transferase</keyword>
<dbReference type="Gene3D" id="2.40.340.10">
    <property type="entry name" value="MoeA, C-terminal, domain IV"/>
    <property type="match status" value="1"/>
</dbReference>
<keyword evidence="7" id="KW-0460">Magnesium</keyword>
<evidence type="ECO:0000313" key="11">
    <source>
        <dbReference type="Proteomes" id="UP000245507"/>
    </source>
</evidence>
<dbReference type="SUPFAM" id="SSF53218">
    <property type="entry name" value="Molybdenum cofactor biosynthesis proteins"/>
    <property type="match status" value="1"/>
</dbReference>
<comment type="cofactor">
    <cofactor evidence="7">
        <name>Mg(2+)</name>
        <dbReference type="ChEBI" id="CHEBI:18420"/>
    </cofactor>
</comment>
<evidence type="ECO:0000256" key="1">
    <source>
        <dbReference type="ARBA" id="ARBA00002901"/>
    </source>
</evidence>
<dbReference type="InterPro" id="IPR038987">
    <property type="entry name" value="MoeA-like"/>
</dbReference>
<dbReference type="GO" id="GO:0006777">
    <property type="term" value="P:Mo-molybdopterin cofactor biosynthetic process"/>
    <property type="evidence" value="ECO:0007669"/>
    <property type="project" value="UniProtKB-UniRule"/>
</dbReference>
<feature type="domain" description="MoaB/Mog" evidence="9">
    <location>
        <begin position="206"/>
        <end position="341"/>
    </location>
</feature>
<dbReference type="PANTHER" id="PTHR10192:SF5">
    <property type="entry name" value="GEPHYRIN"/>
    <property type="match status" value="1"/>
</dbReference>
<dbReference type="NCBIfam" id="TIGR00177">
    <property type="entry name" value="molyb_syn"/>
    <property type="match status" value="1"/>
</dbReference>
<evidence type="ECO:0000256" key="2">
    <source>
        <dbReference type="ARBA" id="ARBA00005046"/>
    </source>
</evidence>
<keyword evidence="11" id="KW-1185">Reference proteome</keyword>
<evidence type="ECO:0000256" key="4">
    <source>
        <dbReference type="ARBA" id="ARBA00022505"/>
    </source>
</evidence>
<dbReference type="GO" id="GO:0005829">
    <property type="term" value="C:cytosol"/>
    <property type="evidence" value="ECO:0007669"/>
    <property type="project" value="TreeGrafter"/>
</dbReference>
<evidence type="ECO:0000256" key="8">
    <source>
        <dbReference type="SAM" id="MobiDB-lite"/>
    </source>
</evidence>
<dbReference type="Gene3D" id="2.170.190.11">
    <property type="entry name" value="Molybdopterin biosynthesis moea protein, domain 3"/>
    <property type="match status" value="1"/>
</dbReference>
<dbReference type="Gene3D" id="3.90.105.10">
    <property type="entry name" value="Molybdopterin biosynthesis moea protein, domain 2"/>
    <property type="match status" value="1"/>
</dbReference>
<dbReference type="InterPro" id="IPR005110">
    <property type="entry name" value="MoeA_linker/N"/>
</dbReference>
<dbReference type="EC" id="2.10.1.1" evidence="7"/>
<feature type="region of interest" description="Disordered" evidence="8">
    <location>
        <begin position="1"/>
        <end position="29"/>
    </location>
</feature>
<reference evidence="10 11" key="1">
    <citation type="submission" date="2018-05" db="EMBL/GenBank/DDBJ databases">
        <title>Nocardioides silvaticus genome.</title>
        <authorList>
            <person name="Li C."/>
            <person name="Wang G."/>
        </authorList>
    </citation>
    <scope>NUCLEOTIDE SEQUENCE [LARGE SCALE GENOMIC DNA]</scope>
    <source>
        <strain evidence="10 11">CCTCC AB 2018079</strain>
    </source>
</reference>
<dbReference type="SMART" id="SM00852">
    <property type="entry name" value="MoCF_biosynth"/>
    <property type="match status" value="1"/>
</dbReference>
<dbReference type="Pfam" id="PF00994">
    <property type="entry name" value="MoCF_biosynth"/>
    <property type="match status" value="1"/>
</dbReference>
<dbReference type="Pfam" id="PF03453">
    <property type="entry name" value="MoeA_N"/>
    <property type="match status" value="1"/>
</dbReference>
<keyword evidence="5 7" id="KW-0501">Molybdenum cofactor biosynthesis</keyword>
<evidence type="ECO:0000259" key="9">
    <source>
        <dbReference type="SMART" id="SM00852"/>
    </source>
</evidence>
<dbReference type="PANTHER" id="PTHR10192">
    <property type="entry name" value="MOLYBDOPTERIN BIOSYNTHESIS PROTEIN"/>
    <property type="match status" value="1"/>
</dbReference>
<comment type="pathway">
    <text evidence="2 7">Cofactor biosynthesis; molybdopterin biosynthesis.</text>
</comment>
<dbReference type="Pfam" id="PF03454">
    <property type="entry name" value="MoeA_C"/>
    <property type="match status" value="1"/>
</dbReference>
<dbReference type="GO" id="GO:0061599">
    <property type="term" value="F:molybdopterin molybdotransferase activity"/>
    <property type="evidence" value="ECO:0007669"/>
    <property type="project" value="UniProtKB-UniRule"/>
</dbReference>
<keyword evidence="7" id="KW-0479">Metal-binding</keyword>
<evidence type="ECO:0000256" key="6">
    <source>
        <dbReference type="ARBA" id="ARBA00047317"/>
    </source>
</evidence>
<evidence type="ECO:0000256" key="7">
    <source>
        <dbReference type="RuleBase" id="RU365090"/>
    </source>
</evidence>
<gene>
    <name evidence="10" type="ORF">DJ010_16260</name>
</gene>
<dbReference type="Gene3D" id="3.40.980.10">
    <property type="entry name" value="MoaB/Mog-like domain"/>
    <property type="match status" value="1"/>
</dbReference>
<comment type="function">
    <text evidence="1 7">Catalyzes the insertion of molybdate into adenylated molybdopterin with the concomitant release of AMP.</text>
</comment>
<protein>
    <recommendedName>
        <fullName evidence="7">Molybdopterin molybdenumtransferase</fullName>
        <ecNumber evidence="7">2.10.1.1</ecNumber>
    </recommendedName>
</protein>
<dbReference type="InterPro" id="IPR005111">
    <property type="entry name" value="MoeA_C_domain_IV"/>
</dbReference>
<dbReference type="Proteomes" id="UP000245507">
    <property type="component" value="Unassembled WGS sequence"/>
</dbReference>
<sequence length="421" mass="42363">MSRSSATSSSRPPPPSGSRPARCSPATRADRLDSVEAHRDRILGLTAPLPAVTVPVADAVGLVTAADVVAAVDLPAFDHAAMDGYAVRAADVATEPVVLPVAGVVAAGDAEQPALDAGTARRIMTGAPAPAGADVVVPFEWTDRGVEQVRIDRRVASAQNIRRAGEDLVAGAVAVPAGTRLAPQHLALLVAVGVESAAVHPAPRVAVLATGEELTSGQVPDSNTVAIAAAAAPLGSVVRSFGPVPDDPARLVARLAEAAESADLVVTTGGVSAGDHDVVKAALRDRDAFWFGSVAVKPGRPQGCGVVTASGGRRVPVVCLPGTPVAAYSSFRLFVEPALRSLGGVARRASARAALDAPVAVSSDRTVLLPARYVGPGRVAQLPGHVGHSQRLLASADVLLVVPPGAAALPAGSEVEILPLG</sequence>
<dbReference type="UniPathway" id="UPA00344"/>
<dbReference type="InterPro" id="IPR036135">
    <property type="entry name" value="MoeA_linker/N_sf"/>
</dbReference>
<comment type="caution">
    <text evidence="10">The sequence shown here is derived from an EMBL/GenBank/DDBJ whole genome shotgun (WGS) entry which is preliminary data.</text>
</comment>
<evidence type="ECO:0000313" key="10">
    <source>
        <dbReference type="EMBL" id="PWN02074.1"/>
    </source>
</evidence>
<dbReference type="InterPro" id="IPR036425">
    <property type="entry name" value="MoaB/Mog-like_dom_sf"/>
</dbReference>
<comment type="similarity">
    <text evidence="3 7">Belongs to the MoeA family.</text>
</comment>
<dbReference type="GO" id="GO:0046872">
    <property type="term" value="F:metal ion binding"/>
    <property type="evidence" value="ECO:0007669"/>
    <property type="project" value="UniProtKB-UniRule"/>
</dbReference>
<dbReference type="InterPro" id="IPR001453">
    <property type="entry name" value="MoaB/Mog_dom"/>
</dbReference>
<dbReference type="InterPro" id="IPR036688">
    <property type="entry name" value="MoeA_C_domain_IV_sf"/>
</dbReference>
<organism evidence="10 11">
    <name type="scientific">Nocardioides silvaticus</name>
    <dbReference type="NCBI Taxonomy" id="2201891"/>
    <lineage>
        <taxon>Bacteria</taxon>
        <taxon>Bacillati</taxon>
        <taxon>Actinomycetota</taxon>
        <taxon>Actinomycetes</taxon>
        <taxon>Propionibacteriales</taxon>
        <taxon>Nocardioidaceae</taxon>
        <taxon>Nocardioides</taxon>
    </lineage>
</organism>
<name>A0A316TIA5_9ACTN</name>
<comment type="catalytic activity">
    <reaction evidence="6">
        <text>adenylyl-molybdopterin + molybdate = Mo-molybdopterin + AMP + H(+)</text>
        <dbReference type="Rhea" id="RHEA:35047"/>
        <dbReference type="ChEBI" id="CHEBI:15378"/>
        <dbReference type="ChEBI" id="CHEBI:36264"/>
        <dbReference type="ChEBI" id="CHEBI:62727"/>
        <dbReference type="ChEBI" id="CHEBI:71302"/>
        <dbReference type="ChEBI" id="CHEBI:456215"/>
        <dbReference type="EC" id="2.10.1.1"/>
    </reaction>
</comment>
<dbReference type="AlphaFoldDB" id="A0A316TIA5"/>
<accession>A0A316TIA5</accession>
<evidence type="ECO:0000256" key="3">
    <source>
        <dbReference type="ARBA" id="ARBA00010763"/>
    </source>
</evidence>
<dbReference type="CDD" id="cd00887">
    <property type="entry name" value="MoeA"/>
    <property type="match status" value="1"/>
</dbReference>
<feature type="compositionally biased region" description="Low complexity" evidence="8">
    <location>
        <begin position="1"/>
        <end position="10"/>
    </location>
</feature>
<evidence type="ECO:0000256" key="5">
    <source>
        <dbReference type="ARBA" id="ARBA00023150"/>
    </source>
</evidence>
<dbReference type="EMBL" id="QGDD01000007">
    <property type="protein sequence ID" value="PWN02074.1"/>
    <property type="molecule type" value="Genomic_DNA"/>
</dbReference>
<proteinExistence type="inferred from homology"/>
<dbReference type="SUPFAM" id="SSF63867">
    <property type="entry name" value="MoeA C-terminal domain-like"/>
    <property type="match status" value="1"/>
</dbReference>
<keyword evidence="4 7" id="KW-0500">Molybdenum</keyword>
<dbReference type="NCBIfam" id="NF045515">
    <property type="entry name" value="Glp_gephyrin"/>
    <property type="match status" value="1"/>
</dbReference>
<dbReference type="SUPFAM" id="SSF63882">
    <property type="entry name" value="MoeA N-terminal region -like"/>
    <property type="match status" value="1"/>
</dbReference>